<dbReference type="InterPro" id="IPR011993">
    <property type="entry name" value="PH-like_dom_sf"/>
</dbReference>
<dbReference type="InterPro" id="IPR000219">
    <property type="entry name" value="DH_dom"/>
</dbReference>
<dbReference type="InterPro" id="IPR040181">
    <property type="entry name" value="PKHG5/7"/>
</dbReference>
<protein>
    <submittedName>
        <fullName evidence="3">Pleckstrin homology domain-containing family G member 7</fullName>
    </submittedName>
</protein>
<gene>
    <name evidence="3" type="ORF">PODLI_1B002281</name>
</gene>
<dbReference type="EMBL" id="OX395135">
    <property type="protein sequence ID" value="CAI5785718.1"/>
    <property type="molecule type" value="Genomic_DNA"/>
</dbReference>
<dbReference type="InterPro" id="IPR001849">
    <property type="entry name" value="PH_domain"/>
</dbReference>
<reference evidence="3" key="1">
    <citation type="submission" date="2022-12" db="EMBL/GenBank/DDBJ databases">
        <authorList>
            <person name="Alioto T."/>
            <person name="Alioto T."/>
            <person name="Gomez Garrido J."/>
        </authorList>
    </citation>
    <scope>NUCLEOTIDE SEQUENCE</scope>
</reference>
<dbReference type="SMART" id="SM00233">
    <property type="entry name" value="PH"/>
    <property type="match status" value="1"/>
</dbReference>
<name>A0AA35KYF0_9SAUR</name>
<dbReference type="SUPFAM" id="SSF50729">
    <property type="entry name" value="PH domain-like"/>
    <property type="match status" value="1"/>
</dbReference>
<dbReference type="Gene3D" id="1.20.900.10">
    <property type="entry name" value="Dbl homology (DH) domain"/>
    <property type="match status" value="1"/>
</dbReference>
<dbReference type="Proteomes" id="UP001178461">
    <property type="component" value="Chromosome 10"/>
</dbReference>
<dbReference type="InterPro" id="IPR001331">
    <property type="entry name" value="GDS_CDC24_CS"/>
</dbReference>
<evidence type="ECO:0000259" key="1">
    <source>
        <dbReference type="SMART" id="SM00233"/>
    </source>
</evidence>
<dbReference type="Gene3D" id="2.30.29.30">
    <property type="entry name" value="Pleckstrin-homology domain (PH domain)/Phosphotyrosine-binding domain (PTB)"/>
    <property type="match status" value="1"/>
</dbReference>
<feature type="domain" description="DH" evidence="2">
    <location>
        <begin position="352"/>
        <end position="540"/>
    </location>
</feature>
<dbReference type="GO" id="GO:0005085">
    <property type="term" value="F:guanyl-nucleotide exchange factor activity"/>
    <property type="evidence" value="ECO:0007669"/>
    <property type="project" value="InterPro"/>
</dbReference>
<dbReference type="PANTHER" id="PTHR13217">
    <property type="entry name" value="PLECKSTRIN HOMOLOGY DOMAIN-CONTAINING FAMILY G MEMBER 7"/>
    <property type="match status" value="1"/>
</dbReference>
<dbReference type="SMART" id="SM00325">
    <property type="entry name" value="RhoGEF"/>
    <property type="match status" value="1"/>
</dbReference>
<accession>A0AA35KYF0</accession>
<evidence type="ECO:0000259" key="2">
    <source>
        <dbReference type="SMART" id="SM00325"/>
    </source>
</evidence>
<dbReference type="SUPFAM" id="SSF48065">
    <property type="entry name" value="DBL homology domain (DH-domain)"/>
    <property type="match status" value="1"/>
</dbReference>
<dbReference type="Pfam" id="PF00621">
    <property type="entry name" value="RhoGEF"/>
    <property type="match status" value="1"/>
</dbReference>
<dbReference type="InterPro" id="IPR035899">
    <property type="entry name" value="DBL_dom_sf"/>
</dbReference>
<dbReference type="PROSITE" id="PS00741">
    <property type="entry name" value="DH_1"/>
    <property type="match status" value="1"/>
</dbReference>
<sequence>MECKSFEVDEAVYLEDQCHILEVTEPQEDNLDLAGKSDLGNIVFSSCEIPAPSSPEIKLYPNNITKRRAFSDSPNLLQVPPVEDGNGDFTPYQFNRHAPGRISTSPTLRRLRNSTSSLSQVFSLQNSSENARGHNQMPQTESTLLASQRCTLHSQHCSLTSNSGMHTDSLALKENSTLADTLSVPPHPKDDFVDDNILQNTRETNPSSLTKGKQNSQECVQELHLHKPSSLYNSAERRHSSVVVSLPGFEMFPGDLLISDSAAEFLYHSASLHSSESKKPWWPFAKKGTSKDKHKQISDLENCLSTVTLNMPDCSDYEFQSVKGKTWQEIMNMHQLEPKASGDQLDTKKEEALWELFTTECTYLLDHLQALMCFLKIFMDTLRYLQCKEFLSDVDSGLLFANLEELNQVSLSFVTSFFSAIKDHLVQPMPSIDFIPVLTKYFQGNLCQSHQMYCLNYTSAIFYLEKLKKREDFGIYLKWCEQNERCKRLHLAELLVAPLHKLTRYPLLLKNIWKNTEAAEKSVIGTIKEKVEKSIRDLEGKVKWLDNFQKFKQLQEIIVWPSLWDQEKRFFVPECLKNLLRENPNENILSPTKRFLVHEGRLTLAEHMRLVDVYLFLFDDLLLITKPNRQKKKSVVSDLSLTPVGPFFTPELQSLLEGGGYCTVLDQPIPLDRMVVRNIESFHITVFGLRNVFLIQHRNRFQQCIAAFILQAQTESLKKTWMSQMETAISNCTKRENKPKTSFFSLPAESSEI</sequence>
<organism evidence="3 4">
    <name type="scientific">Podarcis lilfordi</name>
    <name type="common">Lilford's wall lizard</name>
    <dbReference type="NCBI Taxonomy" id="74358"/>
    <lineage>
        <taxon>Eukaryota</taxon>
        <taxon>Metazoa</taxon>
        <taxon>Chordata</taxon>
        <taxon>Craniata</taxon>
        <taxon>Vertebrata</taxon>
        <taxon>Euteleostomi</taxon>
        <taxon>Lepidosauria</taxon>
        <taxon>Squamata</taxon>
        <taxon>Bifurcata</taxon>
        <taxon>Unidentata</taxon>
        <taxon>Episquamata</taxon>
        <taxon>Laterata</taxon>
        <taxon>Lacertibaenia</taxon>
        <taxon>Lacertidae</taxon>
        <taxon>Podarcis</taxon>
    </lineage>
</organism>
<feature type="domain" description="PH" evidence="1">
    <location>
        <begin position="596"/>
        <end position="732"/>
    </location>
</feature>
<dbReference type="Pfam" id="PF15720">
    <property type="entry name" value="DUF4675"/>
    <property type="match status" value="1"/>
</dbReference>
<dbReference type="AlphaFoldDB" id="A0AA35KYF0"/>
<dbReference type="PANTHER" id="PTHR13217:SF6">
    <property type="entry name" value="PLECKSTRIN HOMOLOGY DOMAIN-CONTAINING FAMILY G MEMBER 7"/>
    <property type="match status" value="1"/>
</dbReference>
<evidence type="ECO:0000313" key="3">
    <source>
        <dbReference type="EMBL" id="CAI5785718.1"/>
    </source>
</evidence>
<evidence type="ECO:0000313" key="4">
    <source>
        <dbReference type="Proteomes" id="UP001178461"/>
    </source>
</evidence>
<proteinExistence type="predicted"/>
<dbReference type="GO" id="GO:0007266">
    <property type="term" value="P:Rho protein signal transduction"/>
    <property type="evidence" value="ECO:0007669"/>
    <property type="project" value="TreeGrafter"/>
</dbReference>
<keyword evidence="4" id="KW-1185">Reference proteome</keyword>